<keyword evidence="3" id="KW-1133">Transmembrane helix</keyword>
<dbReference type="InterPro" id="IPR027359">
    <property type="entry name" value="Volt_channel_dom_sf"/>
</dbReference>
<sequence>MDKSFTVIFLLEMLIKWLAFGFKKYFTNAWCWLDFVIVAWISHTYKFERYLFLKYCATWKIREDKLQDETAIYFRQEQTVNGK</sequence>
<dbReference type="Gene3D" id="1.20.120.350">
    <property type="entry name" value="Voltage-gated potassium channels. Chain C"/>
    <property type="match status" value="1"/>
</dbReference>
<evidence type="ECO:0000313" key="6">
    <source>
        <dbReference type="EMBL" id="UYV78408.1"/>
    </source>
</evidence>
<name>A0ABY6LB71_9ARAC</name>
<comment type="subcellular location">
    <subcellularLocation>
        <location evidence="1">Membrane</location>
        <topology evidence="1">Multi-pass membrane protein</topology>
    </subcellularLocation>
</comment>
<dbReference type="PANTHER" id="PTHR10037">
    <property type="entry name" value="VOLTAGE-GATED CATION CHANNEL CALCIUM AND SODIUM"/>
    <property type="match status" value="1"/>
</dbReference>
<evidence type="ECO:0000256" key="3">
    <source>
        <dbReference type="ARBA" id="ARBA00022989"/>
    </source>
</evidence>
<accession>A0ABY6LB71</accession>
<dbReference type="PANTHER" id="PTHR10037:SF288">
    <property type="entry name" value="SODIUM CHANNEL PROTEIN PARA"/>
    <property type="match status" value="1"/>
</dbReference>
<keyword evidence="4" id="KW-0472">Membrane</keyword>
<reference evidence="6 7" key="1">
    <citation type="submission" date="2022-01" db="EMBL/GenBank/DDBJ databases">
        <title>A chromosomal length assembly of Cordylochernes scorpioides.</title>
        <authorList>
            <person name="Zeh D."/>
            <person name="Zeh J."/>
        </authorList>
    </citation>
    <scope>NUCLEOTIDE SEQUENCE [LARGE SCALE GENOMIC DNA]</scope>
    <source>
        <strain evidence="6">IN4F17</strain>
        <tissue evidence="6">Whole Body</tissue>
    </source>
</reference>
<feature type="domain" description="Ion transport" evidence="5">
    <location>
        <begin position="2"/>
        <end position="39"/>
    </location>
</feature>
<proteinExistence type="predicted"/>
<dbReference type="Pfam" id="PF00520">
    <property type="entry name" value="Ion_trans"/>
    <property type="match status" value="1"/>
</dbReference>
<gene>
    <name evidence="6" type="ORF">LAZ67_16001249</name>
</gene>
<evidence type="ECO:0000256" key="1">
    <source>
        <dbReference type="ARBA" id="ARBA00004141"/>
    </source>
</evidence>
<evidence type="ECO:0000259" key="5">
    <source>
        <dbReference type="Pfam" id="PF00520"/>
    </source>
</evidence>
<dbReference type="Proteomes" id="UP001235939">
    <property type="component" value="Chromosome 16"/>
</dbReference>
<protein>
    <submittedName>
        <fullName evidence="6">Para</fullName>
    </submittedName>
</protein>
<evidence type="ECO:0000256" key="2">
    <source>
        <dbReference type="ARBA" id="ARBA00022692"/>
    </source>
</evidence>
<keyword evidence="2" id="KW-0812">Transmembrane</keyword>
<organism evidence="6 7">
    <name type="scientific">Cordylochernes scorpioides</name>
    <dbReference type="NCBI Taxonomy" id="51811"/>
    <lineage>
        <taxon>Eukaryota</taxon>
        <taxon>Metazoa</taxon>
        <taxon>Ecdysozoa</taxon>
        <taxon>Arthropoda</taxon>
        <taxon>Chelicerata</taxon>
        <taxon>Arachnida</taxon>
        <taxon>Pseudoscorpiones</taxon>
        <taxon>Cheliferoidea</taxon>
        <taxon>Chernetidae</taxon>
        <taxon>Cordylochernes</taxon>
    </lineage>
</organism>
<evidence type="ECO:0000256" key="4">
    <source>
        <dbReference type="ARBA" id="ARBA00023136"/>
    </source>
</evidence>
<dbReference type="EMBL" id="CP092878">
    <property type="protein sequence ID" value="UYV78408.1"/>
    <property type="molecule type" value="Genomic_DNA"/>
</dbReference>
<dbReference type="InterPro" id="IPR005821">
    <property type="entry name" value="Ion_trans_dom"/>
</dbReference>
<keyword evidence="7" id="KW-1185">Reference proteome</keyword>
<evidence type="ECO:0000313" key="7">
    <source>
        <dbReference type="Proteomes" id="UP001235939"/>
    </source>
</evidence>
<dbReference type="SUPFAM" id="SSF81324">
    <property type="entry name" value="Voltage-gated potassium channels"/>
    <property type="match status" value="1"/>
</dbReference>
<dbReference type="InterPro" id="IPR043203">
    <property type="entry name" value="VGCC_Ca_Na"/>
</dbReference>